<sequence length="52" mass="5929">MQIRNRSTRKLFHSTSTPSTISYMPSNTRHMGKGQRTVYGQSAHSTSRERSS</sequence>
<organism evidence="2 3">
    <name type="scientific">Geodia barretti</name>
    <name type="common">Barrett's horny sponge</name>
    <dbReference type="NCBI Taxonomy" id="519541"/>
    <lineage>
        <taxon>Eukaryota</taxon>
        <taxon>Metazoa</taxon>
        <taxon>Porifera</taxon>
        <taxon>Demospongiae</taxon>
        <taxon>Heteroscleromorpha</taxon>
        <taxon>Tetractinellida</taxon>
        <taxon>Astrophorina</taxon>
        <taxon>Geodiidae</taxon>
        <taxon>Geodia</taxon>
    </lineage>
</organism>
<feature type="compositionally biased region" description="Polar residues" evidence="1">
    <location>
        <begin position="13"/>
        <end position="29"/>
    </location>
</feature>
<proteinExistence type="predicted"/>
<keyword evidence="3" id="KW-1185">Reference proteome</keyword>
<dbReference type="Proteomes" id="UP001174909">
    <property type="component" value="Unassembled WGS sequence"/>
</dbReference>
<evidence type="ECO:0000313" key="3">
    <source>
        <dbReference type="Proteomes" id="UP001174909"/>
    </source>
</evidence>
<comment type="caution">
    <text evidence="2">The sequence shown here is derived from an EMBL/GenBank/DDBJ whole genome shotgun (WGS) entry which is preliminary data.</text>
</comment>
<gene>
    <name evidence="2" type="ORF">GBAR_LOCUS10322</name>
</gene>
<accession>A0AA35RTB7</accession>
<dbReference type="EMBL" id="CASHTH010001568">
    <property type="protein sequence ID" value="CAI8016894.1"/>
    <property type="molecule type" value="Genomic_DNA"/>
</dbReference>
<dbReference type="AlphaFoldDB" id="A0AA35RTB7"/>
<protein>
    <submittedName>
        <fullName evidence="2">Uncharacterized protein</fullName>
    </submittedName>
</protein>
<reference evidence="2" key="1">
    <citation type="submission" date="2023-03" db="EMBL/GenBank/DDBJ databases">
        <authorList>
            <person name="Steffen K."/>
            <person name="Cardenas P."/>
        </authorList>
    </citation>
    <scope>NUCLEOTIDE SEQUENCE</scope>
</reference>
<evidence type="ECO:0000256" key="1">
    <source>
        <dbReference type="SAM" id="MobiDB-lite"/>
    </source>
</evidence>
<evidence type="ECO:0000313" key="2">
    <source>
        <dbReference type="EMBL" id="CAI8016894.1"/>
    </source>
</evidence>
<feature type="compositionally biased region" description="Basic residues" evidence="1">
    <location>
        <begin position="1"/>
        <end position="12"/>
    </location>
</feature>
<feature type="region of interest" description="Disordered" evidence="1">
    <location>
        <begin position="1"/>
        <end position="52"/>
    </location>
</feature>
<name>A0AA35RTB7_GEOBA</name>